<dbReference type="GO" id="GO:0061630">
    <property type="term" value="F:ubiquitin protein ligase activity"/>
    <property type="evidence" value="ECO:0007669"/>
    <property type="project" value="InterPro"/>
</dbReference>
<dbReference type="AlphaFoldDB" id="F4PL41"/>
<keyword evidence="5" id="KW-0175">Coiled coil</keyword>
<evidence type="ECO:0000256" key="1">
    <source>
        <dbReference type="ARBA" id="ARBA00022723"/>
    </source>
</evidence>
<evidence type="ECO:0000256" key="5">
    <source>
        <dbReference type="SAM" id="Coils"/>
    </source>
</evidence>
<dbReference type="InterPro" id="IPR017907">
    <property type="entry name" value="Znf_RING_CS"/>
</dbReference>
<dbReference type="RefSeq" id="XP_004361114.1">
    <property type="nucleotide sequence ID" value="XM_004361057.1"/>
</dbReference>
<protein>
    <recommendedName>
        <fullName evidence="6">RING-type domain-containing protein</fullName>
    </recommendedName>
</protein>
<dbReference type="GO" id="GO:0043161">
    <property type="term" value="P:proteasome-mediated ubiquitin-dependent protein catabolic process"/>
    <property type="evidence" value="ECO:0007669"/>
    <property type="project" value="TreeGrafter"/>
</dbReference>
<dbReference type="STRING" id="1054147.F4PL41"/>
<dbReference type="PROSITE" id="PS00518">
    <property type="entry name" value="ZF_RING_1"/>
    <property type="match status" value="1"/>
</dbReference>
<feature type="domain" description="RING-type" evidence="6">
    <location>
        <begin position="39"/>
        <end position="62"/>
    </location>
</feature>
<evidence type="ECO:0000313" key="7">
    <source>
        <dbReference type="EMBL" id="EGG23263.1"/>
    </source>
</evidence>
<keyword evidence="8" id="KW-1185">Reference proteome</keyword>
<dbReference type="InterPro" id="IPR018957">
    <property type="entry name" value="Znf_C3HC4_RING-type"/>
</dbReference>
<evidence type="ECO:0000313" key="8">
    <source>
        <dbReference type="Proteomes" id="UP000007797"/>
    </source>
</evidence>
<sequence length="392" mass="45202">MSYLYDDYYIPYPTSSLLINIDSLYLGFCNIKEASMTQCGHNFCSKCIFECVNRNKKCPCCNAPTTKESIVRNHQLDKIISIIDKEKEDASKNYFNNLIANSQNQQHNNNRPNNHEQKLSPIQDLFSKYIKTSLMAYDEFYNQLELKCKEGRDRLEQEKNAILLKHKGDDLILQQTKEEYRYSLEKLEKSNQQTIDLLLKSFEEYETKVCHLKSVAVTPNFVNIQTSIIIPDKDITIEHISLKPSATIYDVKQILVEKLNQRGGDYTFIKFNDNCKFVAQTPMAMGANYISLDDESKPLSMCNLPQGSKIIVQPGGISVQGDIPKECFSTSYKPGDTMDYYRCNDCAYNWICKPCADYCHKGHNKIIYLPNHKASFACCYDQRHNKCKIAKN</sequence>
<dbReference type="OMA" id="KCITEWV"/>
<gene>
    <name evidence="7" type="ORF">DFA_05395</name>
</gene>
<dbReference type="InterPro" id="IPR042755">
    <property type="entry name" value="COP1"/>
</dbReference>
<organism evidence="7 8">
    <name type="scientific">Cavenderia fasciculata</name>
    <name type="common">Slime mold</name>
    <name type="synonym">Dictyostelium fasciculatum</name>
    <dbReference type="NCBI Taxonomy" id="261658"/>
    <lineage>
        <taxon>Eukaryota</taxon>
        <taxon>Amoebozoa</taxon>
        <taxon>Evosea</taxon>
        <taxon>Eumycetozoa</taxon>
        <taxon>Dictyostelia</taxon>
        <taxon>Acytosteliales</taxon>
        <taxon>Cavenderiaceae</taxon>
        <taxon>Cavenderia</taxon>
    </lineage>
</organism>
<dbReference type="PANTHER" id="PTHR44080">
    <property type="entry name" value="E3 UBIQUITIN-PROTEIN LIGASE COP1"/>
    <property type="match status" value="1"/>
</dbReference>
<evidence type="ECO:0000259" key="6">
    <source>
        <dbReference type="PROSITE" id="PS50089"/>
    </source>
</evidence>
<accession>F4PL41</accession>
<keyword evidence="3" id="KW-0862">Zinc</keyword>
<dbReference type="GO" id="GO:0008270">
    <property type="term" value="F:zinc ion binding"/>
    <property type="evidence" value="ECO:0007669"/>
    <property type="project" value="UniProtKB-KW"/>
</dbReference>
<reference evidence="8" key="1">
    <citation type="journal article" date="2011" name="Genome Res.">
        <title>Phylogeny-wide analysis of social amoeba genomes highlights ancient origins for complex intercellular communication.</title>
        <authorList>
            <person name="Heidel A.J."/>
            <person name="Lawal H.M."/>
            <person name="Felder M."/>
            <person name="Schilde C."/>
            <person name="Helps N.R."/>
            <person name="Tunggal B."/>
            <person name="Rivero F."/>
            <person name="John U."/>
            <person name="Schleicher M."/>
            <person name="Eichinger L."/>
            <person name="Platzer M."/>
            <person name="Noegel A.A."/>
            <person name="Schaap P."/>
            <person name="Gloeckner G."/>
        </authorList>
    </citation>
    <scope>NUCLEOTIDE SEQUENCE [LARGE SCALE GENOMIC DNA]</scope>
    <source>
        <strain evidence="8">SH3</strain>
    </source>
</reference>
<dbReference type="EMBL" id="GL883008">
    <property type="protein sequence ID" value="EGG23263.1"/>
    <property type="molecule type" value="Genomic_DNA"/>
</dbReference>
<evidence type="ECO:0000256" key="2">
    <source>
        <dbReference type="ARBA" id="ARBA00022771"/>
    </source>
</evidence>
<evidence type="ECO:0000256" key="3">
    <source>
        <dbReference type="ARBA" id="ARBA00022833"/>
    </source>
</evidence>
<keyword evidence="2 4" id="KW-0863">Zinc-finger</keyword>
<evidence type="ECO:0000256" key="4">
    <source>
        <dbReference type="PROSITE-ProRule" id="PRU00175"/>
    </source>
</evidence>
<dbReference type="GeneID" id="14875038"/>
<keyword evidence="1" id="KW-0479">Metal-binding</keyword>
<dbReference type="PANTHER" id="PTHR44080:SF1">
    <property type="entry name" value="E3 UBIQUITIN-PROTEIN LIGASE COP1"/>
    <property type="match status" value="1"/>
</dbReference>
<dbReference type="Pfam" id="PF00097">
    <property type="entry name" value="zf-C3HC4"/>
    <property type="match status" value="1"/>
</dbReference>
<dbReference type="PROSITE" id="PS50089">
    <property type="entry name" value="ZF_RING_2"/>
    <property type="match status" value="1"/>
</dbReference>
<dbReference type="InterPro" id="IPR001841">
    <property type="entry name" value="Znf_RING"/>
</dbReference>
<proteinExistence type="predicted"/>
<dbReference type="Gene3D" id="3.30.40.10">
    <property type="entry name" value="Zinc/RING finger domain, C3HC4 (zinc finger)"/>
    <property type="match status" value="1"/>
</dbReference>
<dbReference type="InterPro" id="IPR013083">
    <property type="entry name" value="Znf_RING/FYVE/PHD"/>
</dbReference>
<dbReference type="KEGG" id="dfa:DFA_05395"/>
<dbReference type="SUPFAM" id="SSF57850">
    <property type="entry name" value="RING/U-box"/>
    <property type="match status" value="1"/>
</dbReference>
<feature type="coiled-coil region" evidence="5">
    <location>
        <begin position="141"/>
        <end position="193"/>
    </location>
</feature>
<name>F4PL41_CACFS</name>
<dbReference type="OrthoDB" id="6105938at2759"/>
<dbReference type="Proteomes" id="UP000007797">
    <property type="component" value="Unassembled WGS sequence"/>
</dbReference>